<proteinExistence type="predicted"/>
<dbReference type="EMBL" id="FZQP02006871">
    <property type="protein sequence ID" value="VVD04592.1"/>
    <property type="molecule type" value="Genomic_DNA"/>
</dbReference>
<dbReference type="GO" id="GO:0000796">
    <property type="term" value="C:condensin complex"/>
    <property type="evidence" value="ECO:0007669"/>
    <property type="project" value="TreeGrafter"/>
</dbReference>
<sequence>MQVFEEIEKLHLDSLNDEWVQYVYDSEFMEFGDLPPEYESAIESNEDDVRIIFENIVNLIEDLVNRDSDTLTRISTEIKHQRLSALIGFYINDGNKNILISDSRNNALWASRLYYKLLVIPGQTYHVYHSQLFTHSLSCLKFPKAVCDLEGTCFMGMRLLNEVNLIIKNLSGFVNDLRNVVQKLDLNPGEVNFEEILQNLVDITGGAILYKFNVDKVALANVTRVIYEVIDMLLCSSNGQPNPMAIKLLFKCLLQKLVAASLDYRQANNIVRASFVTYTGLILKKYAQIALPSFLTLLQHLAYRLDGSEKAEVRMTRVNLTVGLMSLLPQRSFRSYVRWMIRLNSSTKVPHRQIALEVLFKLLPYDPEETNESGAETPRKISTDTIGSEERSSQNGDATDSGLDSSNKTSVNLTDSEGESPDIVPELIIDNANFEEDVPNILQHRRHCVPHMQIVRAIYDRVNDVSSTLRTRALAIIIELLDTPLPAVQKAIIELNGMNGGECSIASVASRCAVDERAVVRKAAVTVFHQLLLRIPHPSYCTTLVSLCRDASILVRTAAISALSDVAMQKPSEVTITAFLAGPMHQLSDPETKIQAQVTACVQSLLISPLTKYKEGVPEDPRSGLFLAGIVQLRMGKHLQKACKLLQESSNCINHRLVDTVSTHLGVSDERDMRALVLLSAVGRLVDHAEVTFLVDYYYSLVDDDKKRDSRLLPLTLEMISVWERHIREPERRLLWQHLIDRITSSLDSECRTAYVTCAAILYPLDLQWANDLMKLCKFID</sequence>
<feature type="region of interest" description="Disordered" evidence="2">
    <location>
        <begin position="368"/>
        <end position="422"/>
    </location>
</feature>
<dbReference type="InterPro" id="IPR011989">
    <property type="entry name" value="ARM-like"/>
</dbReference>
<feature type="compositionally biased region" description="Polar residues" evidence="2">
    <location>
        <begin position="393"/>
        <end position="415"/>
    </location>
</feature>
<evidence type="ECO:0000313" key="4">
    <source>
        <dbReference type="Proteomes" id="UP000324832"/>
    </source>
</evidence>
<gene>
    <name evidence="3" type="ORF">LSINAPIS_LOCUS14310</name>
</gene>
<dbReference type="InterPro" id="IPR026971">
    <property type="entry name" value="CND1/NCAPD3"/>
</dbReference>
<dbReference type="GO" id="GO:0042393">
    <property type="term" value="F:histone binding"/>
    <property type="evidence" value="ECO:0007669"/>
    <property type="project" value="TreeGrafter"/>
</dbReference>
<dbReference type="PANTHER" id="PTHR14222:SF1">
    <property type="entry name" value="CONDENSIN-2 COMPLEX SUBUNIT D3"/>
    <property type="match status" value="1"/>
</dbReference>
<keyword evidence="4" id="KW-1185">Reference proteome</keyword>
<dbReference type="Proteomes" id="UP000324832">
    <property type="component" value="Unassembled WGS sequence"/>
</dbReference>
<evidence type="ECO:0000256" key="2">
    <source>
        <dbReference type="SAM" id="MobiDB-lite"/>
    </source>
</evidence>
<evidence type="ECO:0000313" key="3">
    <source>
        <dbReference type="EMBL" id="VVD04592.1"/>
    </source>
</evidence>
<evidence type="ECO:0000256" key="1">
    <source>
        <dbReference type="ARBA" id="ARBA00023067"/>
    </source>
</evidence>
<name>A0A5E4R3Z3_9NEOP</name>
<reference evidence="3 4" key="1">
    <citation type="submission" date="2017-07" db="EMBL/GenBank/DDBJ databases">
        <authorList>
            <person name="Talla V."/>
            <person name="Backstrom N."/>
        </authorList>
    </citation>
    <scope>NUCLEOTIDE SEQUENCE [LARGE SCALE GENOMIC DNA]</scope>
</reference>
<keyword evidence="1" id="KW-0226">DNA condensation</keyword>
<dbReference type="GO" id="GO:0007076">
    <property type="term" value="P:mitotic chromosome condensation"/>
    <property type="evidence" value="ECO:0007669"/>
    <property type="project" value="InterPro"/>
</dbReference>
<dbReference type="PANTHER" id="PTHR14222">
    <property type="entry name" value="CONDENSIN"/>
    <property type="match status" value="1"/>
</dbReference>
<dbReference type="InterPro" id="IPR016024">
    <property type="entry name" value="ARM-type_fold"/>
</dbReference>
<dbReference type="GO" id="GO:0010032">
    <property type="term" value="P:meiotic chromosome condensation"/>
    <property type="evidence" value="ECO:0007669"/>
    <property type="project" value="TreeGrafter"/>
</dbReference>
<feature type="compositionally biased region" description="Basic and acidic residues" evidence="2">
    <location>
        <begin position="377"/>
        <end position="392"/>
    </location>
</feature>
<organism evidence="3 4">
    <name type="scientific">Leptidea sinapis</name>
    <dbReference type="NCBI Taxonomy" id="189913"/>
    <lineage>
        <taxon>Eukaryota</taxon>
        <taxon>Metazoa</taxon>
        <taxon>Ecdysozoa</taxon>
        <taxon>Arthropoda</taxon>
        <taxon>Hexapoda</taxon>
        <taxon>Insecta</taxon>
        <taxon>Pterygota</taxon>
        <taxon>Neoptera</taxon>
        <taxon>Endopterygota</taxon>
        <taxon>Lepidoptera</taxon>
        <taxon>Glossata</taxon>
        <taxon>Ditrysia</taxon>
        <taxon>Papilionoidea</taxon>
        <taxon>Pieridae</taxon>
        <taxon>Dismorphiinae</taxon>
        <taxon>Leptidea</taxon>
    </lineage>
</organism>
<dbReference type="AlphaFoldDB" id="A0A5E4R3Z3"/>
<dbReference type="GO" id="GO:0000779">
    <property type="term" value="C:condensed chromosome, centromeric region"/>
    <property type="evidence" value="ECO:0007669"/>
    <property type="project" value="TreeGrafter"/>
</dbReference>
<accession>A0A5E4R3Z3</accession>
<dbReference type="Gene3D" id="1.25.10.10">
    <property type="entry name" value="Leucine-rich Repeat Variant"/>
    <property type="match status" value="1"/>
</dbReference>
<evidence type="ECO:0008006" key="5">
    <source>
        <dbReference type="Google" id="ProtNLM"/>
    </source>
</evidence>
<dbReference type="SUPFAM" id="SSF48371">
    <property type="entry name" value="ARM repeat"/>
    <property type="match status" value="1"/>
</dbReference>
<protein>
    <recommendedName>
        <fullName evidence="5">Condensin complex subunit 1 C-terminal domain-containing protein</fullName>
    </recommendedName>
</protein>